<dbReference type="PANTHER" id="PTHR46432">
    <property type="entry name" value="F-BOX ONLY PROTEIN 42"/>
    <property type="match status" value="1"/>
</dbReference>
<sequence>MYVFGGCTQSSCNAAFNDLKEWIRPLASGQSAVMFVSTFGHGSCVVLCVQAPTLVMYRDLLVLFGGWTRPSPYPLHQPERFFDEIHTYSPSKNWWNCIVTTHGPPPMAGHSSSVIGSTMVVFGGSLGARQMSNEVWVLDLEQWSWSKPAISGPSPHPRGGQSQIVIDNETLLILGGCGGPNALLKDAWLLHMSASPWTWQQLRVENEDHGAPELWCHPACKVGQCVVVFSQAPSGRAPLSPSLNSRPSPISSTPAPLGPDPPSLRSQSPVRSGAAGVVLGAVEEAPCVNGRWGTLRPRASARARDGSPSSASPSRGPDSPPLLNGSSPSPRTSPVQAASPPTRPHADYSWDGSPAAAEPPASNGLHTPPQAGSPRTPPGAVSPAALRRGLEAVKASASLPSSSSPSQPGPSASTGTPPSSSSPPQAADGHSIPPIARRLGHHPPQSLNVGKPLYQSLNCKPMQMYLLDISRAKSDGVVSWRVYGSGGAPSAVTGPPETSLHTVVQGRGELIIFGGLMDKKQNVKYYPKTNALYFVRAKR</sequence>
<reference evidence="2 3" key="1">
    <citation type="submission" date="2024-05" db="EMBL/GenBank/DDBJ databases">
        <title>Genome sequencing and assembly of Indian major carp, Cirrhinus mrigala (Hamilton, 1822).</title>
        <authorList>
            <person name="Mohindra V."/>
            <person name="Chowdhury L.M."/>
            <person name="Lal K."/>
            <person name="Jena J.K."/>
        </authorList>
    </citation>
    <scope>NUCLEOTIDE SEQUENCE [LARGE SCALE GENOMIC DNA]</scope>
    <source>
        <strain evidence="2">CM1030</strain>
        <tissue evidence="2">Blood</tissue>
    </source>
</reference>
<evidence type="ECO:0000313" key="3">
    <source>
        <dbReference type="Proteomes" id="UP001529510"/>
    </source>
</evidence>
<feature type="compositionally biased region" description="Low complexity" evidence="1">
    <location>
        <begin position="395"/>
        <end position="427"/>
    </location>
</feature>
<evidence type="ECO:0008006" key="4">
    <source>
        <dbReference type="Google" id="ProtNLM"/>
    </source>
</evidence>
<feature type="compositionally biased region" description="Low complexity" evidence="1">
    <location>
        <begin position="238"/>
        <end position="252"/>
    </location>
</feature>
<dbReference type="EMBL" id="JAMKFB020000036">
    <property type="protein sequence ID" value="KAL0154297.1"/>
    <property type="molecule type" value="Genomic_DNA"/>
</dbReference>
<feature type="compositionally biased region" description="Low complexity" evidence="1">
    <location>
        <begin position="296"/>
        <end position="330"/>
    </location>
</feature>
<dbReference type="Proteomes" id="UP001529510">
    <property type="component" value="Unassembled WGS sequence"/>
</dbReference>
<dbReference type="Gene3D" id="2.120.10.80">
    <property type="entry name" value="Kelch-type beta propeller"/>
    <property type="match status" value="1"/>
</dbReference>
<proteinExistence type="predicted"/>
<evidence type="ECO:0000256" key="1">
    <source>
        <dbReference type="SAM" id="MobiDB-lite"/>
    </source>
</evidence>
<feature type="region of interest" description="Disordered" evidence="1">
    <location>
        <begin position="291"/>
        <end position="382"/>
    </location>
</feature>
<dbReference type="AlphaFoldDB" id="A0ABD0MYK9"/>
<evidence type="ECO:0000313" key="2">
    <source>
        <dbReference type="EMBL" id="KAL0154297.1"/>
    </source>
</evidence>
<comment type="caution">
    <text evidence="2">The sequence shown here is derived from an EMBL/GenBank/DDBJ whole genome shotgun (WGS) entry which is preliminary data.</text>
</comment>
<dbReference type="InterPro" id="IPR052821">
    <property type="entry name" value="F-box_only_SRC"/>
</dbReference>
<dbReference type="InterPro" id="IPR015915">
    <property type="entry name" value="Kelch-typ_b-propeller"/>
</dbReference>
<gene>
    <name evidence="2" type="ORF">M9458_050410</name>
</gene>
<protein>
    <recommendedName>
        <fullName evidence="4">F-box protein 42</fullName>
    </recommendedName>
</protein>
<name>A0ABD0MYK9_CIRMR</name>
<dbReference type="SUPFAM" id="SSF117281">
    <property type="entry name" value="Kelch motif"/>
    <property type="match status" value="1"/>
</dbReference>
<dbReference type="Pfam" id="PF13415">
    <property type="entry name" value="Beta-prop_FBX42"/>
    <property type="match status" value="1"/>
</dbReference>
<feature type="region of interest" description="Disordered" evidence="1">
    <location>
        <begin position="236"/>
        <end position="271"/>
    </location>
</feature>
<keyword evidence="3" id="KW-1185">Reference proteome</keyword>
<feature type="region of interest" description="Disordered" evidence="1">
    <location>
        <begin position="394"/>
        <end position="448"/>
    </location>
</feature>
<organism evidence="2 3">
    <name type="scientific">Cirrhinus mrigala</name>
    <name type="common">Mrigala</name>
    <dbReference type="NCBI Taxonomy" id="683832"/>
    <lineage>
        <taxon>Eukaryota</taxon>
        <taxon>Metazoa</taxon>
        <taxon>Chordata</taxon>
        <taxon>Craniata</taxon>
        <taxon>Vertebrata</taxon>
        <taxon>Euteleostomi</taxon>
        <taxon>Actinopterygii</taxon>
        <taxon>Neopterygii</taxon>
        <taxon>Teleostei</taxon>
        <taxon>Ostariophysi</taxon>
        <taxon>Cypriniformes</taxon>
        <taxon>Cyprinidae</taxon>
        <taxon>Labeoninae</taxon>
        <taxon>Labeonini</taxon>
        <taxon>Cirrhinus</taxon>
    </lineage>
</organism>
<dbReference type="PANTHER" id="PTHR46432:SF1">
    <property type="entry name" value="F-BOX ONLY PROTEIN 42"/>
    <property type="match status" value="1"/>
</dbReference>
<accession>A0ABD0MYK9</accession>